<dbReference type="EMBL" id="AAKCWO010000071">
    <property type="protein sequence ID" value="ECQ7790726.1"/>
    <property type="molecule type" value="Genomic_DNA"/>
</dbReference>
<dbReference type="PANTHER" id="PTHR43531:SF11">
    <property type="entry name" value="METHYL-ACCEPTING CHEMOTAXIS PROTEIN 3"/>
    <property type="match status" value="1"/>
</dbReference>
<protein>
    <submittedName>
        <fullName evidence="7">Methyl-accepting chemotaxis protein</fullName>
    </submittedName>
</protein>
<dbReference type="InterPro" id="IPR051310">
    <property type="entry name" value="MCP_chemotaxis"/>
</dbReference>
<keyword evidence="1" id="KW-0145">Chemotaxis</keyword>
<evidence type="ECO:0000256" key="1">
    <source>
        <dbReference type="ARBA" id="ARBA00022500"/>
    </source>
</evidence>
<dbReference type="PANTHER" id="PTHR43531">
    <property type="entry name" value="PROTEIN ICFG"/>
    <property type="match status" value="1"/>
</dbReference>
<sequence>MADKLPAAVKHITRSVDDNVTFVQSMQEKAITTAYDAQQYVIWASLAIALAVTLLVLALSALLVRSKTRPLATAVGLADAIAAGDLSRSIKAGGNDECAHLLQSLGNMQMSLSAIVSEIRGSAESVSASSGQLSQGTHDLSSKTEE</sequence>
<keyword evidence="4" id="KW-0472">Membrane</keyword>
<feature type="compositionally biased region" description="Polar residues" evidence="3">
    <location>
        <begin position="127"/>
        <end position="139"/>
    </location>
</feature>
<dbReference type="CDD" id="cd06225">
    <property type="entry name" value="HAMP"/>
    <property type="match status" value="1"/>
</dbReference>
<dbReference type="EMBL" id="AAGNJA010000009">
    <property type="protein sequence ID" value="EBP9377154.1"/>
    <property type="molecule type" value="Genomic_DNA"/>
</dbReference>
<dbReference type="PROSITE" id="PS50885">
    <property type="entry name" value="HAMP"/>
    <property type="match status" value="1"/>
</dbReference>
<gene>
    <name evidence="8" type="ORF">AUS09_20835</name>
    <name evidence="9" type="ORF">CRG62_14810</name>
    <name evidence="6" type="ORF">D0604_17450</name>
    <name evidence="7" type="ORF">DTQ88_14225</name>
    <name evidence="10" type="ORF">F0Z93_19280</name>
</gene>
<dbReference type="SMART" id="SM00304">
    <property type="entry name" value="HAMP"/>
    <property type="match status" value="1"/>
</dbReference>
<dbReference type="AlphaFoldDB" id="A0A5T8D8D5"/>
<evidence type="ECO:0000259" key="5">
    <source>
        <dbReference type="PROSITE" id="PS50885"/>
    </source>
</evidence>
<evidence type="ECO:0000256" key="2">
    <source>
        <dbReference type="ARBA" id="ARBA00029447"/>
    </source>
</evidence>
<dbReference type="InterPro" id="IPR003660">
    <property type="entry name" value="HAMP_dom"/>
</dbReference>
<dbReference type="GO" id="GO:0004888">
    <property type="term" value="F:transmembrane signaling receptor activity"/>
    <property type="evidence" value="ECO:0007669"/>
    <property type="project" value="TreeGrafter"/>
</dbReference>
<dbReference type="GO" id="GO:0006935">
    <property type="term" value="P:chemotaxis"/>
    <property type="evidence" value="ECO:0007669"/>
    <property type="project" value="UniProtKB-KW"/>
</dbReference>
<dbReference type="GO" id="GO:0007165">
    <property type="term" value="P:signal transduction"/>
    <property type="evidence" value="ECO:0007669"/>
    <property type="project" value="InterPro"/>
</dbReference>
<comment type="caution">
    <text evidence="7">The sequence shown here is derived from an EMBL/GenBank/DDBJ whole genome shotgun (WGS) entry which is preliminary data.</text>
</comment>
<keyword evidence="4" id="KW-0812">Transmembrane</keyword>
<evidence type="ECO:0000256" key="4">
    <source>
        <dbReference type="SAM" id="Phobius"/>
    </source>
</evidence>
<dbReference type="EMBL" id="AAHABJ010000008">
    <property type="protein sequence ID" value="EBT8357630.1"/>
    <property type="molecule type" value="Genomic_DNA"/>
</dbReference>
<dbReference type="Gene3D" id="6.10.340.10">
    <property type="match status" value="1"/>
</dbReference>
<organism evidence="7">
    <name type="scientific">Salmonella enterica</name>
    <name type="common">Salmonella choleraesuis</name>
    <dbReference type="NCBI Taxonomy" id="28901"/>
    <lineage>
        <taxon>Bacteria</taxon>
        <taxon>Pseudomonadati</taxon>
        <taxon>Pseudomonadota</taxon>
        <taxon>Gammaproteobacteria</taxon>
        <taxon>Enterobacterales</taxon>
        <taxon>Enterobacteriaceae</taxon>
        <taxon>Salmonella</taxon>
    </lineage>
</organism>
<evidence type="ECO:0000313" key="10">
    <source>
        <dbReference type="EMBL" id="ECQ7790726.1"/>
    </source>
</evidence>
<dbReference type="Pfam" id="PF00672">
    <property type="entry name" value="HAMP"/>
    <property type="match status" value="1"/>
</dbReference>
<proteinExistence type="inferred from homology"/>
<evidence type="ECO:0000256" key="3">
    <source>
        <dbReference type="SAM" id="MobiDB-lite"/>
    </source>
</evidence>
<dbReference type="RefSeq" id="WP_072592467.1">
    <property type="nucleotide sequence ID" value="NZ_MXKV01000005.1"/>
</dbReference>
<dbReference type="EMBL" id="AAGFVF010000008">
    <property type="protein sequence ID" value="EBN4739134.1"/>
    <property type="molecule type" value="Genomic_DNA"/>
</dbReference>
<dbReference type="SUPFAM" id="SSF158472">
    <property type="entry name" value="HAMP domain-like"/>
    <property type="match status" value="1"/>
</dbReference>
<feature type="domain" description="HAMP" evidence="5">
    <location>
        <begin position="65"/>
        <end position="117"/>
    </location>
</feature>
<dbReference type="GO" id="GO:0005886">
    <property type="term" value="C:plasma membrane"/>
    <property type="evidence" value="ECO:0007669"/>
    <property type="project" value="TreeGrafter"/>
</dbReference>
<keyword evidence="4" id="KW-1133">Transmembrane helix</keyword>
<evidence type="ECO:0000313" key="6">
    <source>
        <dbReference type="EMBL" id="EBM5202280.1"/>
    </source>
</evidence>
<accession>A0A5T8D8D5</accession>
<evidence type="ECO:0000313" key="7">
    <source>
        <dbReference type="EMBL" id="EBN4739134.1"/>
    </source>
</evidence>
<dbReference type="EMBL" id="AAGCWR010000011">
    <property type="protein sequence ID" value="EBM5202280.1"/>
    <property type="molecule type" value="Genomic_DNA"/>
</dbReference>
<evidence type="ECO:0000313" key="9">
    <source>
        <dbReference type="EMBL" id="EBT8357630.1"/>
    </source>
</evidence>
<comment type="similarity">
    <text evidence="2">Belongs to the methyl-accepting chemotaxis (MCP) protein family.</text>
</comment>
<feature type="transmembrane region" description="Helical" evidence="4">
    <location>
        <begin position="40"/>
        <end position="64"/>
    </location>
</feature>
<evidence type="ECO:0000313" key="8">
    <source>
        <dbReference type="EMBL" id="EBP9377154.1"/>
    </source>
</evidence>
<name>A0A5T8D8D5_SALER</name>
<reference evidence="7" key="1">
    <citation type="submission" date="2018-07" db="EMBL/GenBank/DDBJ databases">
        <authorList>
            <consortium name="PulseNet: The National Subtyping Network for Foodborne Disease Surveillance"/>
            <person name="Tarr C.L."/>
            <person name="Trees E."/>
            <person name="Katz L.S."/>
            <person name="Carleton-Romer H.A."/>
            <person name="Stroika S."/>
            <person name="Kucerova Z."/>
            <person name="Roache K.F."/>
            <person name="Sabol A.L."/>
            <person name="Besser J."/>
            <person name="Gerner-Smidt P."/>
        </authorList>
    </citation>
    <scope>NUCLEOTIDE SEQUENCE</scope>
    <source>
        <strain evidence="8">2015K-1398</strain>
        <strain evidence="9">PNUSAS024800</strain>
        <strain evidence="7">PNUSAS044923</strain>
        <strain evidence="6">PNUSAS050926</strain>
        <strain evidence="10">PNUSAS081464</strain>
    </source>
</reference>
<feature type="region of interest" description="Disordered" evidence="3">
    <location>
        <begin position="127"/>
        <end position="146"/>
    </location>
</feature>